<keyword evidence="4" id="KW-1185">Reference proteome</keyword>
<feature type="domain" description="AMP-binding enzyme C-terminal" evidence="2">
    <location>
        <begin position="252"/>
        <end position="326"/>
    </location>
</feature>
<accession>A0A0X8E399</accession>
<dbReference type="Proteomes" id="UP000058305">
    <property type="component" value="Chromosome"/>
</dbReference>
<dbReference type="InterPro" id="IPR025110">
    <property type="entry name" value="AMP-bd_C"/>
</dbReference>
<feature type="domain" description="AMP-dependent synthetase/ligase" evidence="1">
    <location>
        <begin position="2"/>
        <end position="166"/>
    </location>
</feature>
<reference evidence="4" key="2">
    <citation type="submission" date="2016-01" db="EMBL/GenBank/DDBJ databases">
        <title>First complete genome sequence of a species in the genus Microterricola, an extremophilic cold active enzyme producing strain ERGS5:02 isolated from Sikkim Himalaya.</title>
        <authorList>
            <person name="Kumar R."/>
            <person name="Singh D."/>
            <person name="Swarnkar M.K."/>
        </authorList>
    </citation>
    <scope>NUCLEOTIDE SEQUENCE [LARGE SCALE GENOMIC DNA]</scope>
    <source>
        <strain evidence="4">ERGS5:02</strain>
    </source>
</reference>
<dbReference type="Gene3D" id="3.30.300.30">
    <property type="match status" value="1"/>
</dbReference>
<dbReference type="InterPro" id="IPR050237">
    <property type="entry name" value="ATP-dep_AMP-bd_enzyme"/>
</dbReference>
<dbReference type="SUPFAM" id="SSF56801">
    <property type="entry name" value="Acetyl-CoA synthetase-like"/>
    <property type="match status" value="1"/>
</dbReference>
<protein>
    <submittedName>
        <fullName evidence="3">O-succinylbenzoate--CoA ligase</fullName>
    </submittedName>
</protein>
<gene>
    <name evidence="3" type="ORF">AWU67_13315</name>
</gene>
<evidence type="ECO:0000259" key="1">
    <source>
        <dbReference type="Pfam" id="PF00501"/>
    </source>
</evidence>
<dbReference type="KEGG" id="mvd:AWU67_13315"/>
<dbReference type="Pfam" id="PF13193">
    <property type="entry name" value="AMP-binding_C"/>
    <property type="match status" value="1"/>
</dbReference>
<evidence type="ECO:0000259" key="2">
    <source>
        <dbReference type="Pfam" id="PF13193"/>
    </source>
</evidence>
<keyword evidence="3" id="KW-0436">Ligase</keyword>
<sequence length="345" mass="35586">MPRRVALVIETSGSTGTPKRVALSTDALLASAAASAGALGGPGQWLLALPTHYIAGAQVLVRSLVAGTDPVILPAGHFDPRVFAAYAARMDAPLRFVSLVPLQLARVVEAAESDPAVLAAAQRFDRILVGGQATPPALIARAAELGLRVTRTYGSSETAGGCVYDGVPLHGTEVHVEGGLIELSGPMLAEGYLAADGTVDIERTAAAFADHGGEHRYRTGDLGELVDGRLRVLGRSDNVIISGGEKVSLEAVERVLHARPGFEGSVAVAVPDPEWGQSIVVVRQGADAGDADLTGLRAAVASTLGPAARPRELLAVTELPHLPSGKLDRGALARLVAETRAATRD</sequence>
<name>A0A0X8E399_9MICO</name>
<dbReference type="Gene3D" id="3.40.50.12780">
    <property type="entry name" value="N-terminal domain of ligase-like"/>
    <property type="match status" value="1"/>
</dbReference>
<dbReference type="InterPro" id="IPR000873">
    <property type="entry name" value="AMP-dep_synth/lig_dom"/>
</dbReference>
<evidence type="ECO:0000313" key="3">
    <source>
        <dbReference type="EMBL" id="AMB59680.1"/>
    </source>
</evidence>
<proteinExistence type="predicted"/>
<dbReference type="PANTHER" id="PTHR43767">
    <property type="entry name" value="LONG-CHAIN-FATTY-ACID--COA LIGASE"/>
    <property type="match status" value="1"/>
</dbReference>
<organism evidence="3 4">
    <name type="scientific">Microterricola viridarii</name>
    <dbReference type="NCBI Taxonomy" id="412690"/>
    <lineage>
        <taxon>Bacteria</taxon>
        <taxon>Bacillati</taxon>
        <taxon>Actinomycetota</taxon>
        <taxon>Actinomycetes</taxon>
        <taxon>Micrococcales</taxon>
        <taxon>Microbacteriaceae</taxon>
        <taxon>Microterricola</taxon>
    </lineage>
</organism>
<dbReference type="RefSeq" id="WP_067229983.1">
    <property type="nucleotide sequence ID" value="NZ_CP014145.1"/>
</dbReference>
<dbReference type="GO" id="GO:0016878">
    <property type="term" value="F:acid-thiol ligase activity"/>
    <property type="evidence" value="ECO:0007669"/>
    <property type="project" value="UniProtKB-ARBA"/>
</dbReference>
<dbReference type="EMBL" id="CP014145">
    <property type="protein sequence ID" value="AMB59680.1"/>
    <property type="molecule type" value="Genomic_DNA"/>
</dbReference>
<reference evidence="3 4" key="1">
    <citation type="journal article" date="2016" name="J. Biotechnol.">
        <title>First complete genome sequence of a species in the genus Microterricola, an extremophilic cold active enzyme producing bacterial strain ERGS5:02 isolated from Sikkim Himalaya.</title>
        <authorList>
            <person name="Himanshu"/>
            <person name="Swarnkar M.K."/>
            <person name="Singh D."/>
            <person name="Kumar R."/>
        </authorList>
    </citation>
    <scope>NUCLEOTIDE SEQUENCE [LARGE SCALE GENOMIC DNA]</scope>
    <source>
        <strain evidence="3 4">ERGS5:02</strain>
    </source>
</reference>
<evidence type="ECO:0000313" key="4">
    <source>
        <dbReference type="Proteomes" id="UP000058305"/>
    </source>
</evidence>
<dbReference type="InterPro" id="IPR045851">
    <property type="entry name" value="AMP-bd_C_sf"/>
</dbReference>
<dbReference type="InterPro" id="IPR042099">
    <property type="entry name" value="ANL_N_sf"/>
</dbReference>
<dbReference type="Pfam" id="PF00501">
    <property type="entry name" value="AMP-binding"/>
    <property type="match status" value="1"/>
</dbReference>
<dbReference type="PANTHER" id="PTHR43767:SF1">
    <property type="entry name" value="NONRIBOSOMAL PEPTIDE SYNTHASE PES1 (EUROFUNG)-RELATED"/>
    <property type="match status" value="1"/>
</dbReference>
<dbReference type="AlphaFoldDB" id="A0A0X8E399"/>